<accession>A0A2Z7B0E7</accession>
<keyword evidence="2" id="KW-1185">Reference proteome</keyword>
<evidence type="ECO:0000313" key="1">
    <source>
        <dbReference type="EMBL" id="KZV27779.1"/>
    </source>
</evidence>
<evidence type="ECO:0000313" key="2">
    <source>
        <dbReference type="Proteomes" id="UP000250235"/>
    </source>
</evidence>
<dbReference type="Proteomes" id="UP000250235">
    <property type="component" value="Unassembled WGS sequence"/>
</dbReference>
<sequence length="51" mass="6264">MKFEPAFYRIRTQGSFLVSVRAYKKQWEVRLPSVRLIIRRQMNKLREPSRP</sequence>
<gene>
    <name evidence="1" type="ORF">F511_40232</name>
</gene>
<dbReference type="AlphaFoldDB" id="A0A2Z7B0E7"/>
<dbReference type="EMBL" id="KV010302">
    <property type="protein sequence ID" value="KZV27779.1"/>
    <property type="molecule type" value="Genomic_DNA"/>
</dbReference>
<proteinExistence type="predicted"/>
<name>A0A2Z7B0E7_9LAMI</name>
<protein>
    <submittedName>
        <fullName evidence="1">Uncharacterized protein</fullName>
    </submittedName>
</protein>
<reference evidence="1 2" key="1">
    <citation type="journal article" date="2015" name="Proc. Natl. Acad. Sci. U.S.A.">
        <title>The resurrection genome of Boea hygrometrica: A blueprint for survival of dehydration.</title>
        <authorList>
            <person name="Xiao L."/>
            <person name="Yang G."/>
            <person name="Zhang L."/>
            <person name="Yang X."/>
            <person name="Zhao S."/>
            <person name="Ji Z."/>
            <person name="Zhou Q."/>
            <person name="Hu M."/>
            <person name="Wang Y."/>
            <person name="Chen M."/>
            <person name="Xu Y."/>
            <person name="Jin H."/>
            <person name="Xiao X."/>
            <person name="Hu G."/>
            <person name="Bao F."/>
            <person name="Hu Y."/>
            <person name="Wan P."/>
            <person name="Li L."/>
            <person name="Deng X."/>
            <person name="Kuang T."/>
            <person name="Xiang C."/>
            <person name="Zhu J.K."/>
            <person name="Oliver M.J."/>
            <person name="He Y."/>
        </authorList>
    </citation>
    <scope>NUCLEOTIDE SEQUENCE [LARGE SCALE GENOMIC DNA]</scope>
    <source>
        <strain evidence="2">cv. XS01</strain>
    </source>
</reference>
<organism evidence="1 2">
    <name type="scientific">Dorcoceras hygrometricum</name>
    <dbReference type="NCBI Taxonomy" id="472368"/>
    <lineage>
        <taxon>Eukaryota</taxon>
        <taxon>Viridiplantae</taxon>
        <taxon>Streptophyta</taxon>
        <taxon>Embryophyta</taxon>
        <taxon>Tracheophyta</taxon>
        <taxon>Spermatophyta</taxon>
        <taxon>Magnoliopsida</taxon>
        <taxon>eudicotyledons</taxon>
        <taxon>Gunneridae</taxon>
        <taxon>Pentapetalae</taxon>
        <taxon>asterids</taxon>
        <taxon>lamiids</taxon>
        <taxon>Lamiales</taxon>
        <taxon>Gesneriaceae</taxon>
        <taxon>Didymocarpoideae</taxon>
        <taxon>Trichosporeae</taxon>
        <taxon>Loxocarpinae</taxon>
        <taxon>Dorcoceras</taxon>
    </lineage>
</organism>